<reference evidence="1 2" key="1">
    <citation type="submission" date="2022-05" db="EMBL/GenBank/DDBJ databases">
        <title>Complete sequence of strain NY11312.</title>
        <authorList>
            <person name="Zhou D."/>
        </authorList>
    </citation>
    <scope>NUCLEOTIDE SEQUENCE [LARGE SCALE GENOMIC DNA]</scope>
    <source>
        <strain evidence="1 2">NY11312</strain>
    </source>
</reference>
<proteinExistence type="predicted"/>
<organism evidence="1 2">
    <name type="scientific">Alcaligenes faecalis</name>
    <dbReference type="NCBI Taxonomy" id="511"/>
    <lineage>
        <taxon>Bacteria</taxon>
        <taxon>Pseudomonadati</taxon>
        <taxon>Pseudomonadota</taxon>
        <taxon>Betaproteobacteria</taxon>
        <taxon>Burkholderiales</taxon>
        <taxon>Alcaligenaceae</taxon>
        <taxon>Alcaligenes</taxon>
    </lineage>
</organism>
<dbReference type="EMBL" id="CP096916">
    <property type="protein sequence ID" value="WBM39997.1"/>
    <property type="molecule type" value="Genomic_DNA"/>
</dbReference>
<evidence type="ECO:0000313" key="1">
    <source>
        <dbReference type="EMBL" id="WBM39997.1"/>
    </source>
</evidence>
<protein>
    <submittedName>
        <fullName evidence="1">Uncharacterized protein</fullName>
    </submittedName>
</protein>
<dbReference type="Proteomes" id="UP001211866">
    <property type="component" value="Chromosome"/>
</dbReference>
<sequence>MKNKLDVSRFIEINEIPPGSQSRYLVGAGDSRAGQFGVAIATIAVKGARGYGVILHLDSGKQDCFDPQQLFPDLS</sequence>
<dbReference type="RefSeq" id="WP_270119895.1">
    <property type="nucleotide sequence ID" value="NZ_CP096916.1"/>
</dbReference>
<name>A0ABY7N7C4_ALCFA</name>
<gene>
    <name evidence="1" type="ORF">M2J83_09355</name>
</gene>
<evidence type="ECO:0000313" key="2">
    <source>
        <dbReference type="Proteomes" id="UP001211866"/>
    </source>
</evidence>
<accession>A0ABY7N7C4</accession>
<keyword evidence="2" id="KW-1185">Reference proteome</keyword>